<feature type="non-terminal residue" evidence="1">
    <location>
        <position position="1"/>
    </location>
</feature>
<sequence length="48" mass="5229">VDGENKFVAGQTITETAGVDEDGEPLATFTENYTAGLLKWWNIVLKDA</sequence>
<name>Q3HNG8_9ZZZZ</name>
<proteinExistence type="predicted"/>
<dbReference type="EMBL" id="DQ206429">
    <property type="protein sequence ID" value="ABA77552.1"/>
    <property type="molecule type" value="Genomic_DNA"/>
</dbReference>
<dbReference type="AlphaFoldDB" id="Q3HNG8"/>
<gene>
    <name evidence="1" type="primary">arrA</name>
</gene>
<accession>Q3HNG8</accession>
<protein>
    <submittedName>
        <fullName evidence="1">Arsenate reductase</fullName>
    </submittedName>
</protein>
<evidence type="ECO:0000313" key="1">
    <source>
        <dbReference type="EMBL" id="ABA77553.1"/>
    </source>
</evidence>
<reference evidence="1" key="1">
    <citation type="journal article" date="2006" name="Appl. Environ. Microbiol.">
        <title>Sulfide oxidation coupled to arsenate reduction by a diverse microbial community in a soda lake.</title>
        <authorList>
            <person name="Hollibaugh J.T."/>
            <person name="Budinoff C."/>
            <person name="Hollibaugh R.A."/>
            <person name="Ransom B."/>
            <person name="Bano N."/>
        </authorList>
    </citation>
    <scope>NUCLEOTIDE SEQUENCE</scope>
</reference>
<dbReference type="EMBL" id="DQ206430">
    <property type="protein sequence ID" value="ABA77553.1"/>
    <property type="molecule type" value="Genomic_DNA"/>
</dbReference>
<organism evidence="1">
    <name type="scientific">uncultured organism</name>
    <dbReference type="NCBI Taxonomy" id="155900"/>
    <lineage>
        <taxon>unclassified sequences</taxon>
        <taxon>environmental samples</taxon>
    </lineage>
</organism>
<feature type="non-terminal residue" evidence="1">
    <location>
        <position position="48"/>
    </location>
</feature>